<dbReference type="Proteomes" id="UP000075635">
    <property type="component" value="Unassembled WGS sequence"/>
</dbReference>
<protein>
    <submittedName>
        <fullName evidence="1">Uncharacterized protein</fullName>
    </submittedName>
</protein>
<reference evidence="1 2" key="1">
    <citation type="submission" date="2014-02" db="EMBL/GenBank/DDBJ databases">
        <title>The small core and large imbalanced accessory genome model reveals a collaborative survival strategy of Sorangium cellulosum strains in nature.</title>
        <authorList>
            <person name="Han K."/>
            <person name="Peng R."/>
            <person name="Blom J."/>
            <person name="Li Y.-Z."/>
        </authorList>
    </citation>
    <scope>NUCLEOTIDE SEQUENCE [LARGE SCALE GENOMIC DNA]</scope>
    <source>
        <strain evidence="1 2">So0011-07</strain>
    </source>
</reference>
<name>A0A150R7A8_SORCE</name>
<evidence type="ECO:0000313" key="2">
    <source>
        <dbReference type="Proteomes" id="UP000075635"/>
    </source>
</evidence>
<proteinExistence type="predicted"/>
<organism evidence="1 2">
    <name type="scientific">Sorangium cellulosum</name>
    <name type="common">Polyangium cellulosum</name>
    <dbReference type="NCBI Taxonomy" id="56"/>
    <lineage>
        <taxon>Bacteria</taxon>
        <taxon>Pseudomonadati</taxon>
        <taxon>Myxococcota</taxon>
        <taxon>Polyangia</taxon>
        <taxon>Polyangiales</taxon>
        <taxon>Polyangiaceae</taxon>
        <taxon>Sorangium</taxon>
    </lineage>
</organism>
<comment type="caution">
    <text evidence="1">The sequence shown here is derived from an EMBL/GenBank/DDBJ whole genome shotgun (WGS) entry which is preliminary data.</text>
</comment>
<gene>
    <name evidence="1" type="ORF">BE17_37970</name>
</gene>
<sequence length="134" mass="15253">MLERIERGDLWEHAQPDEAIERAASDVLGRSPSWSPEVDIWGHDDETCLTMVREGGRVVEVLLRVDLRSVQRANLVRLLDGLQQARVLLIDEARQLHEPTLPAVLHALKTSRAWRYVQDPRAFIASLSDPEGRD</sequence>
<accession>A0A150R7A8</accession>
<evidence type="ECO:0000313" key="1">
    <source>
        <dbReference type="EMBL" id="KYF76122.1"/>
    </source>
</evidence>
<dbReference type="EMBL" id="JEMB01003048">
    <property type="protein sequence ID" value="KYF76122.1"/>
    <property type="molecule type" value="Genomic_DNA"/>
</dbReference>
<dbReference type="AlphaFoldDB" id="A0A150R7A8"/>